<evidence type="ECO:0000313" key="2">
    <source>
        <dbReference type="Proteomes" id="UP000192721"/>
    </source>
</evidence>
<gene>
    <name evidence="1" type="ORF">B0T45_11830</name>
</gene>
<protein>
    <recommendedName>
        <fullName evidence="3">PilZ domain-containing protein</fullName>
    </recommendedName>
</protein>
<proteinExistence type="predicted"/>
<reference evidence="1 2" key="1">
    <citation type="submission" date="2017-02" db="EMBL/GenBank/DDBJ databases">
        <title>Chromobacterium haemolyticum H5244.</title>
        <authorList>
            <person name="Gulvik C.A."/>
        </authorList>
    </citation>
    <scope>NUCLEOTIDE SEQUENCE [LARGE SCALE GENOMIC DNA]</scope>
    <source>
        <strain evidence="1 2">H5244</strain>
    </source>
</reference>
<accession>A0A1W0CX44</accession>
<dbReference type="RefSeq" id="WP_081555610.1">
    <property type="nucleotide sequence ID" value="NZ_MUKV01000013.1"/>
</dbReference>
<sequence length="501" mass="55754">MMELSLIHALPEGPWAALDLKAIQAQLEALATQPATLAADKASQWLGQWLRLALAPAERLQLLQALRAPLAALVARLERAAARQELSCTPEARAALQSARQLLRQWHEQCKLLAQAFSAQEAGRFSSSRPRLEALQLALASGYDLLALHARSYAPLHKGFWRDCHRLYAYALAQGWEGRQAAGGVAAPGLSYRRLMLLGLTASNRLETAKIALLLQWLEQHAGLLRVEQLDQPLGDDGALAFRADADRPARFCAELDLDGDGVWWRLDAGRLLERLDELSRQRQRLGLDGGHEAWLLARLRQEWGAPPRRRHVRLRRLSVETVELVSLLPRCWRLAAGEPADGELEPCRLQISNLSASGLLLQGESLQQPLRAGEVVMLRRRGFGWQLGLVRWVSFGGEDMQTECGVEFIGKRPQAVEVAAVTSHAAGGFEPALRMQAERHFRHSGILVLPGRLYQALRPFHLRGADGECRVRAVRLLQQTAHYQFVEIKIDELLPADAQA</sequence>
<name>A0A1W0CX44_9NEIS</name>
<dbReference type="Proteomes" id="UP000192721">
    <property type="component" value="Unassembled WGS sequence"/>
</dbReference>
<dbReference type="AlphaFoldDB" id="A0A1W0CX44"/>
<evidence type="ECO:0000313" key="1">
    <source>
        <dbReference type="EMBL" id="OQS39321.1"/>
    </source>
</evidence>
<comment type="caution">
    <text evidence="1">The sequence shown here is derived from an EMBL/GenBank/DDBJ whole genome shotgun (WGS) entry which is preliminary data.</text>
</comment>
<evidence type="ECO:0008006" key="3">
    <source>
        <dbReference type="Google" id="ProtNLM"/>
    </source>
</evidence>
<dbReference type="EMBL" id="MUKV01000013">
    <property type="protein sequence ID" value="OQS39321.1"/>
    <property type="molecule type" value="Genomic_DNA"/>
</dbReference>
<organism evidence="1 2">
    <name type="scientific">Chromobacterium haemolyticum</name>
    <dbReference type="NCBI Taxonomy" id="394935"/>
    <lineage>
        <taxon>Bacteria</taxon>
        <taxon>Pseudomonadati</taxon>
        <taxon>Pseudomonadota</taxon>
        <taxon>Betaproteobacteria</taxon>
        <taxon>Neisseriales</taxon>
        <taxon>Chromobacteriaceae</taxon>
        <taxon>Chromobacterium</taxon>
    </lineage>
</organism>